<dbReference type="VEuPathDB" id="FungiDB:HMPREF1541_08658"/>
<evidence type="ECO:0000256" key="2">
    <source>
        <dbReference type="SAM" id="Phobius"/>
    </source>
</evidence>
<dbReference type="Pfam" id="PF24802">
    <property type="entry name" value="DUF7703"/>
    <property type="match status" value="1"/>
</dbReference>
<dbReference type="EMBL" id="KB822725">
    <property type="protein sequence ID" value="ETN36381.1"/>
    <property type="molecule type" value="Genomic_DNA"/>
</dbReference>
<feature type="transmembrane region" description="Helical" evidence="2">
    <location>
        <begin position="136"/>
        <end position="157"/>
    </location>
</feature>
<dbReference type="PANTHER" id="PTHR37013">
    <property type="entry name" value="INTEGRAL MEMBRANE PROTEIN (AFU_ORTHOLOGUE AFUA_1G05950)-RELATED"/>
    <property type="match status" value="1"/>
</dbReference>
<dbReference type="InterPro" id="IPR056120">
    <property type="entry name" value="DUF7703"/>
</dbReference>
<dbReference type="RefSeq" id="XP_008721199.1">
    <property type="nucleotide sequence ID" value="XM_008722977.1"/>
</dbReference>
<dbReference type="PANTHER" id="PTHR37013:SF6">
    <property type="entry name" value="INTEGRAL MEMBRANE PROTEIN"/>
    <property type="match status" value="1"/>
</dbReference>
<proteinExistence type="predicted"/>
<dbReference type="InParanoid" id="W2RIV6"/>
<evidence type="ECO:0000256" key="1">
    <source>
        <dbReference type="SAM" id="MobiDB-lite"/>
    </source>
</evidence>
<dbReference type="Proteomes" id="UP000030752">
    <property type="component" value="Unassembled WGS sequence"/>
</dbReference>
<feature type="transmembrane region" description="Helical" evidence="2">
    <location>
        <begin position="99"/>
        <end position="124"/>
    </location>
</feature>
<keyword evidence="5" id="KW-1185">Reference proteome</keyword>
<keyword evidence="2" id="KW-1133">Transmembrane helix</keyword>
<sequence>MVQTTLDPRVQLVARGPHDHYEIATTKSSFDGEYSANSVIVTLAVALALYNSLEMVLLITSTFKQFRGLYFWSLVLCNFGVVFFALGMMLGYFELCVLWLSKVIIDIGWVFMILFQSLVLYSRLNLIYDERKILQGVKWMIVTTSICFLIPVVVLDFGSTYSGRASFAEGYYYIEQIQMVGITLQELSISGLYVYKTVQLLRIIEREHTRSMVWQLFAINVIIISMDIGIVVLQFMHYQLYQESIKVFVYSVKLKLELNILSKLVDLVHGDSSRRAMTLDVIDSNAIQGQARADVHREMNEPEQGRMASWFRGSTGGGGDGSSPNGNHRDEKHAFSSLDHEVDVRNAQRLSGVSPTKSIGGDTDEISQVMSNQSEMTARTKGRESDLPYADFMRSI</sequence>
<dbReference type="GeneID" id="19975997"/>
<feature type="domain" description="DUF7703" evidence="3">
    <location>
        <begin position="40"/>
        <end position="267"/>
    </location>
</feature>
<reference evidence="4 5" key="1">
    <citation type="submission" date="2013-03" db="EMBL/GenBank/DDBJ databases">
        <title>The Genome Sequence of Phialophora europaea CBS 101466.</title>
        <authorList>
            <consortium name="The Broad Institute Genomics Platform"/>
            <person name="Cuomo C."/>
            <person name="de Hoog S."/>
            <person name="Gorbushina A."/>
            <person name="Walker B."/>
            <person name="Young S.K."/>
            <person name="Zeng Q."/>
            <person name="Gargeya S."/>
            <person name="Fitzgerald M."/>
            <person name="Haas B."/>
            <person name="Abouelleil A."/>
            <person name="Allen A.W."/>
            <person name="Alvarado L."/>
            <person name="Arachchi H.M."/>
            <person name="Berlin A.M."/>
            <person name="Chapman S.B."/>
            <person name="Gainer-Dewar J."/>
            <person name="Goldberg J."/>
            <person name="Griggs A."/>
            <person name="Gujja S."/>
            <person name="Hansen M."/>
            <person name="Howarth C."/>
            <person name="Imamovic A."/>
            <person name="Ireland A."/>
            <person name="Larimer J."/>
            <person name="McCowan C."/>
            <person name="Murphy C."/>
            <person name="Pearson M."/>
            <person name="Poon T.W."/>
            <person name="Priest M."/>
            <person name="Roberts A."/>
            <person name="Saif S."/>
            <person name="Shea T."/>
            <person name="Sisk P."/>
            <person name="Sykes S."/>
            <person name="Wortman J."/>
            <person name="Nusbaum C."/>
            <person name="Birren B."/>
        </authorList>
    </citation>
    <scope>NUCLEOTIDE SEQUENCE [LARGE SCALE GENOMIC DNA]</scope>
    <source>
        <strain evidence="4 5">CBS 101466</strain>
    </source>
</reference>
<dbReference type="HOGENOM" id="CLU_045148_0_1_1"/>
<feature type="region of interest" description="Disordered" evidence="1">
    <location>
        <begin position="291"/>
        <end position="332"/>
    </location>
</feature>
<dbReference type="OrthoDB" id="405906at2759"/>
<feature type="compositionally biased region" description="Basic and acidic residues" evidence="1">
    <location>
        <begin position="293"/>
        <end position="304"/>
    </location>
</feature>
<feature type="transmembrane region" description="Helical" evidence="2">
    <location>
        <begin position="39"/>
        <end position="59"/>
    </location>
</feature>
<feature type="transmembrane region" description="Helical" evidence="2">
    <location>
        <begin position="216"/>
        <end position="236"/>
    </location>
</feature>
<feature type="transmembrane region" description="Helical" evidence="2">
    <location>
        <begin position="71"/>
        <end position="93"/>
    </location>
</feature>
<organism evidence="4 5">
    <name type="scientific">Cyphellophora europaea (strain CBS 101466)</name>
    <name type="common">Phialophora europaea</name>
    <dbReference type="NCBI Taxonomy" id="1220924"/>
    <lineage>
        <taxon>Eukaryota</taxon>
        <taxon>Fungi</taxon>
        <taxon>Dikarya</taxon>
        <taxon>Ascomycota</taxon>
        <taxon>Pezizomycotina</taxon>
        <taxon>Eurotiomycetes</taxon>
        <taxon>Chaetothyriomycetidae</taxon>
        <taxon>Chaetothyriales</taxon>
        <taxon>Cyphellophoraceae</taxon>
        <taxon>Cyphellophora</taxon>
    </lineage>
</organism>
<gene>
    <name evidence="4" type="ORF">HMPREF1541_08658</name>
</gene>
<dbReference type="eggNOG" id="ENOG502SMNP">
    <property type="taxonomic scope" value="Eukaryota"/>
</dbReference>
<keyword evidence="2" id="KW-0812">Transmembrane</keyword>
<dbReference type="AlphaFoldDB" id="W2RIV6"/>
<protein>
    <recommendedName>
        <fullName evidence="3">DUF7703 domain-containing protein</fullName>
    </recommendedName>
</protein>
<keyword evidence="2" id="KW-0472">Membrane</keyword>
<accession>W2RIV6</accession>
<feature type="transmembrane region" description="Helical" evidence="2">
    <location>
        <begin position="177"/>
        <end position="195"/>
    </location>
</feature>
<evidence type="ECO:0000313" key="5">
    <source>
        <dbReference type="Proteomes" id="UP000030752"/>
    </source>
</evidence>
<evidence type="ECO:0000313" key="4">
    <source>
        <dbReference type="EMBL" id="ETN36381.1"/>
    </source>
</evidence>
<name>W2RIV6_CYPE1</name>
<evidence type="ECO:0000259" key="3">
    <source>
        <dbReference type="Pfam" id="PF24802"/>
    </source>
</evidence>